<evidence type="ECO:0000256" key="1">
    <source>
        <dbReference type="ARBA" id="ARBA00004370"/>
    </source>
</evidence>
<dbReference type="InterPro" id="IPR002126">
    <property type="entry name" value="Cadherin-like_dom"/>
</dbReference>
<comment type="caution">
    <text evidence="7">The sequence shown here is derived from an EMBL/GenBank/DDBJ whole genome shotgun (WGS) entry which is preliminary data.</text>
</comment>
<dbReference type="GO" id="GO:0005509">
    <property type="term" value="F:calcium ion binding"/>
    <property type="evidence" value="ECO:0007669"/>
    <property type="project" value="UniProtKB-UniRule"/>
</dbReference>
<keyword evidence="8" id="KW-1185">Reference proteome</keyword>
<proteinExistence type="predicted"/>
<dbReference type="Gene3D" id="2.60.40.60">
    <property type="entry name" value="Cadherins"/>
    <property type="match status" value="3"/>
</dbReference>
<evidence type="ECO:0000313" key="8">
    <source>
        <dbReference type="Proteomes" id="UP001626550"/>
    </source>
</evidence>
<keyword evidence="7" id="KW-0808">Transferase</keyword>
<dbReference type="PRINTS" id="PR00205">
    <property type="entry name" value="CADHERIN"/>
</dbReference>
<evidence type="ECO:0000313" key="7">
    <source>
        <dbReference type="EMBL" id="KAL3320322.1"/>
    </source>
</evidence>
<dbReference type="PROSITE" id="PS50268">
    <property type="entry name" value="CADHERIN_2"/>
    <property type="match status" value="2"/>
</dbReference>
<keyword evidence="3 5" id="KW-0106">Calcium</keyword>
<feature type="domain" description="Cadherin" evidence="6">
    <location>
        <begin position="81"/>
        <end position="178"/>
    </location>
</feature>
<dbReference type="AlphaFoldDB" id="A0ABD2QLS2"/>
<dbReference type="Pfam" id="PF00028">
    <property type="entry name" value="Cadherin"/>
    <property type="match status" value="1"/>
</dbReference>
<dbReference type="SUPFAM" id="SSF49313">
    <property type="entry name" value="Cadherin-like"/>
    <property type="match status" value="3"/>
</dbReference>
<dbReference type="Proteomes" id="UP001626550">
    <property type="component" value="Unassembled WGS sequence"/>
</dbReference>
<comment type="subcellular location">
    <subcellularLocation>
        <location evidence="1">Membrane</location>
    </subcellularLocation>
</comment>
<keyword evidence="2" id="KW-0677">Repeat</keyword>
<feature type="domain" description="Cadherin" evidence="6">
    <location>
        <begin position="22"/>
        <end position="80"/>
    </location>
</feature>
<evidence type="ECO:0000256" key="4">
    <source>
        <dbReference type="ARBA" id="ARBA00023136"/>
    </source>
</evidence>
<dbReference type="SMART" id="SM00112">
    <property type="entry name" value="CA"/>
    <property type="match status" value="2"/>
</dbReference>
<dbReference type="GO" id="GO:0016746">
    <property type="term" value="F:acyltransferase activity"/>
    <property type="evidence" value="ECO:0007669"/>
    <property type="project" value="UniProtKB-KW"/>
</dbReference>
<dbReference type="GO" id="GO:0016020">
    <property type="term" value="C:membrane"/>
    <property type="evidence" value="ECO:0007669"/>
    <property type="project" value="UniProtKB-SubCell"/>
</dbReference>
<protein>
    <submittedName>
        <fullName evidence="7">Bahd acyltransferase</fullName>
    </submittedName>
</protein>
<evidence type="ECO:0000256" key="5">
    <source>
        <dbReference type="PROSITE-ProRule" id="PRU00043"/>
    </source>
</evidence>
<evidence type="ECO:0000256" key="2">
    <source>
        <dbReference type="ARBA" id="ARBA00022737"/>
    </source>
</evidence>
<evidence type="ECO:0000259" key="6">
    <source>
        <dbReference type="PROSITE" id="PS50268"/>
    </source>
</evidence>
<gene>
    <name evidence="7" type="primary">FAT3_1</name>
    <name evidence="7" type="ORF">Ciccas_000991</name>
</gene>
<keyword evidence="7" id="KW-0012">Acyltransferase</keyword>
<sequence>MFYAGRKKQRDELRSKVVPAEDNNNLFSVLGVLRVVRELDYEVTDQFLLWVEAIDPSSGLFSRSYLFVNVTDVNDQPPQFARDSYQFAVSEAAKIGSTLGNFSVVGPVTYELSDTFGGTLALNASSGMLTLARNLDFEAVNQYQFHILARDNHPKNPLSAAVLVTLNILNVNDNRPSFQNSCPLKILVPADVTHGLTVARLVASDLDGDQLSYSILANLLSLPVKFASSDEGSLVWAPERLLSSSLFRFQVLVFDGLHSTECEVEMEVDGSLKMDDLPRFTAENRSVVISIDQTNALGSLVHRIESPLGVNSGLPVPVSYSIRSCHYWRSTVGAAHFCDQEKKPFDIGLDNGQLLQKLRSYSVLFIHRCSSLDSLVPGQITVIQALEQNVIQYRLLIEAAAGNGFSDFVELFIKVYGFKPKPRFLLDDYRLTLTPSMYKKNESWPTPRLLDFQIHRPELATSEMQYRLLETDFFEIEQQTGFLKLNSLFDVPSPQEVGTTGLLLVAQFCLPEDSSSCASANVTVMFHNEELATPKLFCNSYPVTEVCSAINNLPRL</sequence>
<dbReference type="EMBL" id="JBJKFK010000060">
    <property type="protein sequence ID" value="KAL3320322.1"/>
    <property type="molecule type" value="Genomic_DNA"/>
</dbReference>
<keyword evidence="4" id="KW-0472">Membrane</keyword>
<dbReference type="PANTHER" id="PTHR24027:SF438">
    <property type="entry name" value="CADHERIN 23"/>
    <property type="match status" value="1"/>
</dbReference>
<dbReference type="CDD" id="cd11304">
    <property type="entry name" value="Cadherin_repeat"/>
    <property type="match status" value="2"/>
</dbReference>
<dbReference type="PANTHER" id="PTHR24027">
    <property type="entry name" value="CADHERIN-23"/>
    <property type="match status" value="1"/>
</dbReference>
<reference evidence="7 8" key="1">
    <citation type="submission" date="2024-11" db="EMBL/GenBank/DDBJ databases">
        <title>Adaptive evolution of stress response genes in parasites aligns with host niche diversity.</title>
        <authorList>
            <person name="Hahn C."/>
            <person name="Resl P."/>
        </authorList>
    </citation>
    <scope>NUCLEOTIDE SEQUENCE [LARGE SCALE GENOMIC DNA]</scope>
    <source>
        <strain evidence="7">EGGRZ-B1_66</strain>
        <tissue evidence="7">Body</tissue>
    </source>
</reference>
<evidence type="ECO:0000256" key="3">
    <source>
        <dbReference type="ARBA" id="ARBA00022837"/>
    </source>
</evidence>
<dbReference type="InterPro" id="IPR039808">
    <property type="entry name" value="Cadherin"/>
</dbReference>
<name>A0ABD2QLS2_9PLAT</name>
<accession>A0ABD2QLS2</accession>
<dbReference type="InterPro" id="IPR015919">
    <property type="entry name" value="Cadherin-like_sf"/>
</dbReference>
<organism evidence="7 8">
    <name type="scientific">Cichlidogyrus casuarinus</name>
    <dbReference type="NCBI Taxonomy" id="1844966"/>
    <lineage>
        <taxon>Eukaryota</taxon>
        <taxon>Metazoa</taxon>
        <taxon>Spiralia</taxon>
        <taxon>Lophotrochozoa</taxon>
        <taxon>Platyhelminthes</taxon>
        <taxon>Monogenea</taxon>
        <taxon>Monopisthocotylea</taxon>
        <taxon>Dactylogyridea</taxon>
        <taxon>Ancyrocephalidae</taxon>
        <taxon>Cichlidogyrus</taxon>
    </lineage>
</organism>